<comment type="caution">
    <text evidence="2">The sequence shown here is derived from an EMBL/GenBank/DDBJ whole genome shotgun (WGS) entry which is preliminary data.</text>
</comment>
<keyword evidence="3" id="KW-1185">Reference proteome</keyword>
<reference evidence="2" key="1">
    <citation type="submission" date="2021-06" db="EMBL/GenBank/DDBJ databases">
        <title>Thalassococcus sp. CAU 1522 isolated from sea sand, Republic of Korea.</title>
        <authorList>
            <person name="Kim W."/>
        </authorList>
    </citation>
    <scope>NUCLEOTIDE SEQUENCE</scope>
    <source>
        <strain evidence="2">CAU 1522</strain>
    </source>
</reference>
<organism evidence="2 3">
    <name type="scientific">Thalassococcus arenae</name>
    <dbReference type="NCBI Taxonomy" id="2851652"/>
    <lineage>
        <taxon>Bacteria</taxon>
        <taxon>Pseudomonadati</taxon>
        <taxon>Pseudomonadota</taxon>
        <taxon>Alphaproteobacteria</taxon>
        <taxon>Rhodobacterales</taxon>
        <taxon>Roseobacteraceae</taxon>
        <taxon>Thalassococcus</taxon>
    </lineage>
</organism>
<dbReference type="EMBL" id="JAHRWL010000001">
    <property type="protein sequence ID" value="MBV2360033.1"/>
    <property type="molecule type" value="Genomic_DNA"/>
</dbReference>
<feature type="signal peptide" evidence="1">
    <location>
        <begin position="1"/>
        <end position="19"/>
    </location>
</feature>
<evidence type="ECO:0000313" key="2">
    <source>
        <dbReference type="EMBL" id="MBV2360033.1"/>
    </source>
</evidence>
<keyword evidence="1" id="KW-0732">Signal</keyword>
<accession>A0ABS6N7Q6</accession>
<proteinExistence type="predicted"/>
<dbReference type="Proteomes" id="UP001166293">
    <property type="component" value="Unassembled WGS sequence"/>
</dbReference>
<protein>
    <submittedName>
        <fullName evidence="2">DUF1194 domain-containing protein</fullName>
    </submittedName>
</protein>
<dbReference type="InterPro" id="IPR010607">
    <property type="entry name" value="DUF1194"/>
</dbReference>
<evidence type="ECO:0000256" key="1">
    <source>
        <dbReference type="SAM" id="SignalP"/>
    </source>
</evidence>
<sequence length="232" mass="24260">MRAVLAGLLALGLAGPADAACRQALALGLDVSGSVDSLEYRLQADGLAAALENPDVQAALFSMPGAPVVLAVYEWSGPEAQRLLVGWTEIAGPEALAAVTARLRAADRGIGAFSTAIGSAKAFGAALLAERRDCWKRTLDLSGDGKSNTGPRPQDVRPGGITVNGLVIGQPETGGREPPGVAELGAYFRAYVLEGDDAFLEIALGFEDFEAAMTRKLLRELEVMVVSRRQAR</sequence>
<dbReference type="RefSeq" id="WP_217777809.1">
    <property type="nucleotide sequence ID" value="NZ_JAHRWL010000001.1"/>
</dbReference>
<gene>
    <name evidence="2" type="ORF">KUH32_09625</name>
</gene>
<name>A0ABS6N7Q6_9RHOB</name>
<dbReference type="Pfam" id="PF06707">
    <property type="entry name" value="DUF1194"/>
    <property type="match status" value="1"/>
</dbReference>
<feature type="chain" id="PRO_5045328131" evidence="1">
    <location>
        <begin position="20"/>
        <end position="232"/>
    </location>
</feature>
<evidence type="ECO:0000313" key="3">
    <source>
        <dbReference type="Proteomes" id="UP001166293"/>
    </source>
</evidence>